<dbReference type="CDD" id="cd18584">
    <property type="entry name" value="ABC_6TM_AarD_CydD"/>
    <property type="match status" value="1"/>
</dbReference>
<dbReference type="EMBL" id="FTNE01000037">
    <property type="protein sequence ID" value="SIR47933.1"/>
    <property type="molecule type" value="Genomic_DNA"/>
</dbReference>
<keyword evidence="3" id="KW-1003">Cell membrane</keyword>
<dbReference type="PROSITE" id="PS50893">
    <property type="entry name" value="ABC_TRANSPORTER_2"/>
    <property type="match status" value="1"/>
</dbReference>
<name>A0A8G2CNP6_ACIRU</name>
<comment type="subcellular location">
    <subcellularLocation>
        <location evidence="1">Cell membrane</location>
        <topology evidence="1">Multi-pass membrane protein</topology>
    </subcellularLocation>
</comment>
<evidence type="ECO:0000256" key="7">
    <source>
        <dbReference type="ARBA" id="ARBA00022989"/>
    </source>
</evidence>
<dbReference type="Gene3D" id="3.40.50.300">
    <property type="entry name" value="P-loop containing nucleotide triphosphate hydrolases"/>
    <property type="match status" value="1"/>
</dbReference>
<dbReference type="InterPro" id="IPR039421">
    <property type="entry name" value="Type_1_exporter"/>
</dbReference>
<dbReference type="OrthoDB" id="5288404at2"/>
<dbReference type="SUPFAM" id="SSF90123">
    <property type="entry name" value="ABC transporter transmembrane region"/>
    <property type="match status" value="1"/>
</dbReference>
<comment type="caution">
    <text evidence="12">The sequence shown here is derived from an EMBL/GenBank/DDBJ whole genome shotgun (WGS) entry which is preliminary data.</text>
</comment>
<evidence type="ECO:0000256" key="1">
    <source>
        <dbReference type="ARBA" id="ARBA00004651"/>
    </source>
</evidence>
<dbReference type="FunFam" id="3.40.50.300:FF:000299">
    <property type="entry name" value="ABC transporter ATP-binding protein/permease"/>
    <property type="match status" value="1"/>
</dbReference>
<keyword evidence="4 9" id="KW-0812">Transmembrane</keyword>
<feature type="domain" description="ABC transporter" evidence="10">
    <location>
        <begin position="336"/>
        <end position="570"/>
    </location>
</feature>
<evidence type="ECO:0000256" key="2">
    <source>
        <dbReference type="ARBA" id="ARBA00022448"/>
    </source>
</evidence>
<keyword evidence="8 9" id="KW-0472">Membrane</keyword>
<protein>
    <submittedName>
        <fullName evidence="12">ATP-binding cassette, subfamily C, CydD</fullName>
    </submittedName>
</protein>
<dbReference type="GO" id="GO:0042883">
    <property type="term" value="P:cysteine transport"/>
    <property type="evidence" value="ECO:0007669"/>
    <property type="project" value="InterPro"/>
</dbReference>
<dbReference type="SMART" id="SM00382">
    <property type="entry name" value="AAA"/>
    <property type="match status" value="1"/>
</dbReference>
<accession>A0A8G2CNP6</accession>
<keyword evidence="5" id="KW-0547">Nucleotide-binding</keyword>
<evidence type="ECO:0000259" key="11">
    <source>
        <dbReference type="PROSITE" id="PS50929"/>
    </source>
</evidence>
<evidence type="ECO:0000313" key="12">
    <source>
        <dbReference type="EMBL" id="SIR47933.1"/>
    </source>
</evidence>
<dbReference type="GO" id="GO:0016887">
    <property type="term" value="F:ATP hydrolysis activity"/>
    <property type="evidence" value="ECO:0007669"/>
    <property type="project" value="InterPro"/>
</dbReference>
<organism evidence="12 13">
    <name type="scientific">Acidiphilium rubrum</name>
    <dbReference type="NCBI Taxonomy" id="526"/>
    <lineage>
        <taxon>Bacteria</taxon>
        <taxon>Pseudomonadati</taxon>
        <taxon>Pseudomonadota</taxon>
        <taxon>Alphaproteobacteria</taxon>
        <taxon>Acetobacterales</taxon>
        <taxon>Acidocellaceae</taxon>
        <taxon>Acidiphilium</taxon>
    </lineage>
</organism>
<reference evidence="12 13" key="1">
    <citation type="submission" date="2017-01" db="EMBL/GenBank/DDBJ databases">
        <authorList>
            <person name="Varghese N."/>
            <person name="Submissions S."/>
        </authorList>
    </citation>
    <scope>NUCLEOTIDE SEQUENCE [LARGE SCALE GENOMIC DNA]</scope>
    <source>
        <strain evidence="12 13">ATCC 35905</strain>
    </source>
</reference>
<dbReference type="InterPro" id="IPR014216">
    <property type="entry name" value="ABC_transptr_CydD"/>
</dbReference>
<dbReference type="InterPro" id="IPR003439">
    <property type="entry name" value="ABC_transporter-like_ATP-bd"/>
</dbReference>
<evidence type="ECO:0000256" key="4">
    <source>
        <dbReference type="ARBA" id="ARBA00022692"/>
    </source>
</evidence>
<evidence type="ECO:0000256" key="9">
    <source>
        <dbReference type="SAM" id="Phobius"/>
    </source>
</evidence>
<feature type="transmembrane region" description="Helical" evidence="9">
    <location>
        <begin position="160"/>
        <end position="181"/>
    </location>
</feature>
<dbReference type="Proteomes" id="UP000186308">
    <property type="component" value="Unassembled WGS sequence"/>
</dbReference>
<dbReference type="InterPro" id="IPR027417">
    <property type="entry name" value="P-loop_NTPase"/>
</dbReference>
<evidence type="ECO:0000256" key="3">
    <source>
        <dbReference type="ARBA" id="ARBA00022475"/>
    </source>
</evidence>
<dbReference type="InterPro" id="IPR011527">
    <property type="entry name" value="ABC1_TM_dom"/>
</dbReference>
<keyword evidence="6 12" id="KW-0067">ATP-binding</keyword>
<feature type="transmembrane region" description="Helical" evidence="9">
    <location>
        <begin position="20"/>
        <end position="42"/>
    </location>
</feature>
<evidence type="ECO:0000256" key="5">
    <source>
        <dbReference type="ARBA" id="ARBA00022741"/>
    </source>
</evidence>
<dbReference type="GO" id="GO:0005524">
    <property type="term" value="F:ATP binding"/>
    <property type="evidence" value="ECO:0007669"/>
    <property type="project" value="UniProtKB-KW"/>
</dbReference>
<dbReference type="InterPro" id="IPR003593">
    <property type="entry name" value="AAA+_ATPase"/>
</dbReference>
<dbReference type="PANTHER" id="PTHR24221">
    <property type="entry name" value="ATP-BINDING CASSETTE SUB-FAMILY B"/>
    <property type="match status" value="1"/>
</dbReference>
<dbReference type="GO" id="GO:0005886">
    <property type="term" value="C:plasma membrane"/>
    <property type="evidence" value="ECO:0007669"/>
    <property type="project" value="UniProtKB-SubCell"/>
</dbReference>
<keyword evidence="2" id="KW-0813">Transport</keyword>
<keyword evidence="7 9" id="KW-1133">Transmembrane helix</keyword>
<dbReference type="AlphaFoldDB" id="A0A8G2CNP6"/>
<dbReference type="SUPFAM" id="SSF52540">
    <property type="entry name" value="P-loop containing nucleoside triphosphate hydrolases"/>
    <property type="match status" value="1"/>
</dbReference>
<feature type="transmembrane region" description="Helical" evidence="9">
    <location>
        <begin position="136"/>
        <end position="154"/>
    </location>
</feature>
<dbReference type="Gene3D" id="1.20.1560.10">
    <property type="entry name" value="ABC transporter type 1, transmembrane domain"/>
    <property type="match status" value="1"/>
</dbReference>
<evidence type="ECO:0000256" key="6">
    <source>
        <dbReference type="ARBA" id="ARBA00022840"/>
    </source>
</evidence>
<gene>
    <name evidence="12" type="ORF">SAMN05421828_13715</name>
</gene>
<feature type="transmembrane region" description="Helical" evidence="9">
    <location>
        <begin position="273"/>
        <end position="292"/>
    </location>
</feature>
<evidence type="ECO:0000256" key="8">
    <source>
        <dbReference type="ARBA" id="ARBA00023136"/>
    </source>
</evidence>
<proteinExistence type="predicted"/>
<evidence type="ECO:0000313" key="13">
    <source>
        <dbReference type="Proteomes" id="UP000186308"/>
    </source>
</evidence>
<dbReference type="GO" id="GO:0140359">
    <property type="term" value="F:ABC-type transporter activity"/>
    <property type="evidence" value="ECO:0007669"/>
    <property type="project" value="InterPro"/>
</dbReference>
<dbReference type="PROSITE" id="PS50929">
    <property type="entry name" value="ABC_TM1F"/>
    <property type="match status" value="1"/>
</dbReference>
<dbReference type="PANTHER" id="PTHR24221:SF590">
    <property type="entry name" value="COMPONENT LINKED WITH THE ASSEMBLY OF CYTOCHROME' TRANSPORT TRANSMEMBRANE ATP-BINDING PROTEIN ABC TRANSPORTER CYDD-RELATED"/>
    <property type="match status" value="1"/>
</dbReference>
<feature type="domain" description="ABC transmembrane type-1" evidence="11">
    <location>
        <begin position="22"/>
        <end position="304"/>
    </location>
</feature>
<dbReference type="Pfam" id="PF00664">
    <property type="entry name" value="ABC_membrane"/>
    <property type="match status" value="1"/>
</dbReference>
<dbReference type="Pfam" id="PF00005">
    <property type="entry name" value="ABC_tran"/>
    <property type="match status" value="1"/>
</dbReference>
<sequence length="581" mass="60678">MARDIDRRLVAAGRGARRGLTAAIALGFAAGIAVIVQAFVLARIVSALVFRHVALGAVRDDLVALGVLFVVRAGLSFGAEVAAHRAAASVKLSLRRLLLDHLFALGPHYAAGERSADLAATALEGIEALEPYLARYLPQMALVAMVPLAVLAVVLRFDWISALILVVSGPIIPLFMVFIGYRAEAINQRQWRQLLVMSAHFLDAVQGITTLKLFGRARDEIALIGRISDDYRRVTMAGLRVAFLTSAALEFFASLSIALVAVLFGARLIHGDIAFFPAFFVLLLVPEFFLPLRGLATHYHARMNALAAARRLFDVLDTVPMVRWGDAAVPAGAISIGCAGLVVDYGLGAPVLRGIDCVFPAGSLTAIVGRSGAGKSSLAAAMLGFVAPASGGVVVNGAPLDTLDRAAWWRCLAYVPQAPRLFAGSIADNLRLARPDAAAPAMLAALARAGLRDVVMALPGGLDAMIGDGGAGLSGGQVQRLALARAFLKDAPVLILDEATAHLDLETEAELTAAIGDLVRGRTAIVIAHRLATVRHADRILVLDAGRIVESGTHAALLALGGVYAALIGSGSVDAAASCAI</sequence>
<feature type="transmembrane region" description="Helical" evidence="9">
    <location>
        <begin position="241"/>
        <end position="267"/>
    </location>
</feature>
<dbReference type="RefSeq" id="WP_029312673.1">
    <property type="nucleotide sequence ID" value="NZ_FTNE01000037.1"/>
</dbReference>
<dbReference type="NCBIfam" id="TIGR02857">
    <property type="entry name" value="CydD"/>
    <property type="match status" value="1"/>
</dbReference>
<evidence type="ECO:0000259" key="10">
    <source>
        <dbReference type="PROSITE" id="PS50893"/>
    </source>
</evidence>
<keyword evidence="13" id="KW-1185">Reference proteome</keyword>
<feature type="transmembrane region" description="Helical" evidence="9">
    <location>
        <begin position="62"/>
        <end position="83"/>
    </location>
</feature>
<dbReference type="InterPro" id="IPR036640">
    <property type="entry name" value="ABC1_TM_sf"/>
</dbReference>